<keyword evidence="3" id="KW-1185">Reference proteome</keyword>
<name>A0A5J4NWY5_9TREM</name>
<feature type="transmembrane region" description="Helical" evidence="1">
    <location>
        <begin position="68"/>
        <end position="89"/>
    </location>
</feature>
<comment type="caution">
    <text evidence="2">The sequence shown here is derived from an EMBL/GenBank/DDBJ whole genome shotgun (WGS) entry which is preliminary data.</text>
</comment>
<dbReference type="AlphaFoldDB" id="A0A5J4NWY5"/>
<keyword evidence="1" id="KW-1133">Transmembrane helix</keyword>
<evidence type="ECO:0000256" key="1">
    <source>
        <dbReference type="SAM" id="Phobius"/>
    </source>
</evidence>
<keyword evidence="1" id="KW-0812">Transmembrane</keyword>
<accession>A0A5J4NWY5</accession>
<organism evidence="2 3">
    <name type="scientific">Paragonimus westermani</name>
    <dbReference type="NCBI Taxonomy" id="34504"/>
    <lineage>
        <taxon>Eukaryota</taxon>
        <taxon>Metazoa</taxon>
        <taxon>Spiralia</taxon>
        <taxon>Lophotrochozoa</taxon>
        <taxon>Platyhelminthes</taxon>
        <taxon>Trematoda</taxon>
        <taxon>Digenea</taxon>
        <taxon>Plagiorchiida</taxon>
        <taxon>Troglotremata</taxon>
        <taxon>Troglotrematidae</taxon>
        <taxon>Paragonimus</taxon>
    </lineage>
</organism>
<evidence type="ECO:0000313" key="3">
    <source>
        <dbReference type="Proteomes" id="UP000324629"/>
    </source>
</evidence>
<proteinExistence type="predicted"/>
<dbReference type="EMBL" id="QNGE01000546">
    <property type="protein sequence ID" value="KAA3680059.1"/>
    <property type="molecule type" value="Genomic_DNA"/>
</dbReference>
<sequence>MRITDGLLSVMIIMRAEVSAASIPVNCIVLAQTCLFRCMVSYVVRVGIANANLICSGFYPNFMIRLQAFHTFISHFMSITVVACLSEVFRSSNAKAKSSSELHDILDALYEHLRIFINIFTAAFMLFTLCPLFTRLILVFVT</sequence>
<feature type="transmembrane region" description="Helical" evidence="1">
    <location>
        <begin position="115"/>
        <end position="141"/>
    </location>
</feature>
<protein>
    <submittedName>
        <fullName evidence="2">Uncharacterized protein</fullName>
    </submittedName>
</protein>
<reference evidence="2 3" key="1">
    <citation type="journal article" date="2019" name="Gigascience">
        <title>Whole-genome sequence of the oriental lung fluke Paragonimus westermani.</title>
        <authorList>
            <person name="Oey H."/>
            <person name="Zakrzewski M."/>
            <person name="Narain K."/>
            <person name="Devi K.R."/>
            <person name="Agatsuma T."/>
            <person name="Nawaratna S."/>
            <person name="Gobert G.N."/>
            <person name="Jones M.K."/>
            <person name="Ragan M.A."/>
            <person name="McManus D.P."/>
            <person name="Krause L."/>
        </authorList>
    </citation>
    <scope>NUCLEOTIDE SEQUENCE [LARGE SCALE GENOMIC DNA]</scope>
    <source>
        <strain evidence="2 3">IND2009</strain>
    </source>
</reference>
<gene>
    <name evidence="2" type="ORF">DEA37_0013455</name>
</gene>
<dbReference type="Proteomes" id="UP000324629">
    <property type="component" value="Unassembled WGS sequence"/>
</dbReference>
<keyword evidence="1" id="KW-0472">Membrane</keyword>
<evidence type="ECO:0000313" key="2">
    <source>
        <dbReference type="EMBL" id="KAA3680059.1"/>
    </source>
</evidence>